<protein>
    <submittedName>
        <fullName evidence="2">Uncharacterized protein</fullName>
    </submittedName>
</protein>
<name>G8NPY2_GRAMM</name>
<feature type="compositionally biased region" description="Polar residues" evidence="1">
    <location>
        <begin position="7"/>
        <end position="22"/>
    </location>
</feature>
<evidence type="ECO:0000313" key="3">
    <source>
        <dbReference type="Proteomes" id="UP000007113"/>
    </source>
</evidence>
<dbReference type="HOGENOM" id="CLU_3025927_0_0_0"/>
<reference evidence="2 3" key="1">
    <citation type="submission" date="2011-11" db="EMBL/GenBank/DDBJ databases">
        <title>Complete sequence of Granulicella mallensis MP5ACTX8.</title>
        <authorList>
            <consortium name="US DOE Joint Genome Institute"/>
            <person name="Lucas S."/>
            <person name="Copeland A."/>
            <person name="Lapidus A."/>
            <person name="Cheng J.-F."/>
            <person name="Goodwin L."/>
            <person name="Pitluck S."/>
            <person name="Peters L."/>
            <person name="Lu M."/>
            <person name="Detter J.C."/>
            <person name="Han C."/>
            <person name="Tapia R."/>
            <person name="Land M."/>
            <person name="Hauser L."/>
            <person name="Kyrpides N."/>
            <person name="Ivanova N."/>
            <person name="Mikhailova N."/>
            <person name="Pagani I."/>
            <person name="Rawat S."/>
            <person name="Mannisto M."/>
            <person name="Haggblom M."/>
            <person name="Woyke T."/>
        </authorList>
    </citation>
    <scope>NUCLEOTIDE SEQUENCE [LARGE SCALE GENOMIC DNA]</scope>
    <source>
        <strain evidence="3">ATCC BAA-1857 / DSM 23137 / MP5ACTX8</strain>
    </source>
</reference>
<dbReference type="Proteomes" id="UP000007113">
    <property type="component" value="Chromosome"/>
</dbReference>
<evidence type="ECO:0000256" key="1">
    <source>
        <dbReference type="SAM" id="MobiDB-lite"/>
    </source>
</evidence>
<organism evidence="2 3">
    <name type="scientific">Granulicella mallensis (strain ATCC BAA-1857 / DSM 23137 / MP5ACTX8)</name>
    <dbReference type="NCBI Taxonomy" id="682795"/>
    <lineage>
        <taxon>Bacteria</taxon>
        <taxon>Pseudomonadati</taxon>
        <taxon>Acidobacteriota</taxon>
        <taxon>Terriglobia</taxon>
        <taxon>Terriglobales</taxon>
        <taxon>Acidobacteriaceae</taxon>
        <taxon>Granulicella</taxon>
    </lineage>
</organism>
<evidence type="ECO:0000313" key="2">
    <source>
        <dbReference type="EMBL" id="AEU38316.1"/>
    </source>
</evidence>
<dbReference type="AlphaFoldDB" id="G8NPY2"/>
<accession>G8NPY2</accession>
<dbReference type="KEGG" id="gma:AciX8_4034"/>
<proteinExistence type="predicted"/>
<gene>
    <name evidence="2" type="ordered locus">AciX8_4034</name>
</gene>
<keyword evidence="3" id="KW-1185">Reference proteome</keyword>
<feature type="region of interest" description="Disordered" evidence="1">
    <location>
        <begin position="1"/>
        <end position="25"/>
    </location>
</feature>
<sequence>MGDRDTASQSANTLLQTKTEGQGINPCPSIFASTSRDEEALHLVPLRDMVYRLPV</sequence>
<dbReference type="EMBL" id="CP003130">
    <property type="protein sequence ID" value="AEU38316.1"/>
    <property type="molecule type" value="Genomic_DNA"/>
</dbReference>